<name>A0A2T7CKS8_9POAL</name>
<proteinExistence type="predicted"/>
<organism evidence="2 3">
    <name type="scientific">Panicum hallii var. hallii</name>
    <dbReference type="NCBI Taxonomy" id="1504633"/>
    <lineage>
        <taxon>Eukaryota</taxon>
        <taxon>Viridiplantae</taxon>
        <taxon>Streptophyta</taxon>
        <taxon>Embryophyta</taxon>
        <taxon>Tracheophyta</taxon>
        <taxon>Spermatophyta</taxon>
        <taxon>Magnoliopsida</taxon>
        <taxon>Liliopsida</taxon>
        <taxon>Poales</taxon>
        <taxon>Poaceae</taxon>
        <taxon>PACMAD clade</taxon>
        <taxon>Panicoideae</taxon>
        <taxon>Panicodae</taxon>
        <taxon>Paniceae</taxon>
        <taxon>Panicinae</taxon>
        <taxon>Panicum</taxon>
        <taxon>Panicum sect. Panicum</taxon>
    </lineage>
</organism>
<dbReference type="EMBL" id="CM009756">
    <property type="protein sequence ID" value="PUZ43944.1"/>
    <property type="molecule type" value="Genomic_DNA"/>
</dbReference>
<reference evidence="2 3" key="1">
    <citation type="submission" date="2018-04" db="EMBL/GenBank/DDBJ databases">
        <title>WGS assembly of Panicum hallii var. hallii HAL2.</title>
        <authorList>
            <person name="Lovell J."/>
            <person name="Jenkins J."/>
            <person name="Lowry D."/>
            <person name="Mamidi S."/>
            <person name="Sreedasyam A."/>
            <person name="Weng X."/>
            <person name="Barry K."/>
            <person name="Bonette J."/>
            <person name="Campitelli B."/>
            <person name="Daum C."/>
            <person name="Gordon S."/>
            <person name="Gould B."/>
            <person name="Lipzen A."/>
            <person name="MacQueen A."/>
            <person name="Palacio-Mejia J."/>
            <person name="Plott C."/>
            <person name="Shakirov E."/>
            <person name="Shu S."/>
            <person name="Yoshinaga Y."/>
            <person name="Zane M."/>
            <person name="Rokhsar D."/>
            <person name="Grimwood J."/>
            <person name="Schmutz J."/>
            <person name="Juenger T."/>
        </authorList>
    </citation>
    <scope>NUCLEOTIDE SEQUENCE [LARGE SCALE GENOMIC DNA]</scope>
    <source>
        <strain evidence="3">cv. HAL2</strain>
    </source>
</reference>
<sequence>MACAGTRRLRSRRGGSTRSTLTPTRRRGRSRGARVRRCKKALKLVDKKLRQPGAISQEYRSLPVHAHTPIWFRNDLLSTNPLLLKSGKKGCVPELRTVYCCS</sequence>
<gene>
    <name evidence="2" type="ORF">GQ55_8G047900</name>
</gene>
<evidence type="ECO:0000313" key="2">
    <source>
        <dbReference type="EMBL" id="PUZ43944.1"/>
    </source>
</evidence>
<evidence type="ECO:0000313" key="3">
    <source>
        <dbReference type="Proteomes" id="UP000244336"/>
    </source>
</evidence>
<dbReference type="AlphaFoldDB" id="A0A2T7CKS8"/>
<evidence type="ECO:0000256" key="1">
    <source>
        <dbReference type="SAM" id="MobiDB-lite"/>
    </source>
</evidence>
<feature type="region of interest" description="Disordered" evidence="1">
    <location>
        <begin position="1"/>
        <end position="34"/>
    </location>
</feature>
<accession>A0A2T7CKS8</accession>
<protein>
    <submittedName>
        <fullName evidence="2">Uncharacterized protein</fullName>
    </submittedName>
</protein>
<dbReference type="Gramene" id="PUZ43944">
    <property type="protein sequence ID" value="PUZ43944"/>
    <property type="gene ID" value="GQ55_8G047900"/>
</dbReference>
<dbReference type="Proteomes" id="UP000244336">
    <property type="component" value="Chromosome 8"/>
</dbReference>
<feature type="compositionally biased region" description="Basic residues" evidence="1">
    <location>
        <begin position="24"/>
        <end position="34"/>
    </location>
</feature>
<keyword evidence="3" id="KW-1185">Reference proteome</keyword>